<keyword evidence="1" id="KW-0812">Transmembrane</keyword>
<feature type="transmembrane region" description="Helical" evidence="1">
    <location>
        <begin position="70"/>
        <end position="89"/>
    </location>
</feature>
<dbReference type="Gene3D" id="3.30.70.270">
    <property type="match status" value="1"/>
</dbReference>
<dbReference type="Pfam" id="PF00563">
    <property type="entry name" value="EAL"/>
    <property type="match status" value="1"/>
</dbReference>
<evidence type="ECO:0000256" key="1">
    <source>
        <dbReference type="SAM" id="Phobius"/>
    </source>
</evidence>
<dbReference type="SMART" id="SM00267">
    <property type="entry name" value="GGDEF"/>
    <property type="match status" value="1"/>
</dbReference>
<evidence type="ECO:0000313" key="5">
    <source>
        <dbReference type="EMBL" id="KZB96321.1"/>
    </source>
</evidence>
<protein>
    <submittedName>
        <fullName evidence="5">Diguanylate cyclase</fullName>
    </submittedName>
</protein>
<dbReference type="CDD" id="cd01948">
    <property type="entry name" value="EAL"/>
    <property type="match status" value="1"/>
</dbReference>
<dbReference type="SUPFAM" id="SSF55073">
    <property type="entry name" value="Nucleotide cyclase"/>
    <property type="match status" value="1"/>
</dbReference>
<dbReference type="InterPro" id="IPR000700">
    <property type="entry name" value="PAS-assoc_C"/>
</dbReference>
<feature type="transmembrane region" description="Helical" evidence="1">
    <location>
        <begin position="110"/>
        <end position="130"/>
    </location>
</feature>
<dbReference type="NCBIfam" id="TIGR00254">
    <property type="entry name" value="GGDEF"/>
    <property type="match status" value="1"/>
</dbReference>
<dbReference type="InterPro" id="IPR035919">
    <property type="entry name" value="EAL_sf"/>
</dbReference>
<name>A0A175Y6S9_9SPHN</name>
<feature type="transmembrane region" description="Helical" evidence="1">
    <location>
        <begin position="45"/>
        <end position="64"/>
    </location>
</feature>
<keyword evidence="1" id="KW-0472">Membrane</keyword>
<dbReference type="PROSITE" id="PS50883">
    <property type="entry name" value="EAL"/>
    <property type="match status" value="1"/>
</dbReference>
<dbReference type="InterPro" id="IPR013656">
    <property type="entry name" value="PAS_4"/>
</dbReference>
<dbReference type="PANTHER" id="PTHR44757">
    <property type="entry name" value="DIGUANYLATE CYCLASE DGCP"/>
    <property type="match status" value="1"/>
</dbReference>
<comment type="caution">
    <text evidence="5">The sequence shown here is derived from an EMBL/GenBank/DDBJ whole genome shotgun (WGS) entry which is preliminary data.</text>
</comment>
<dbReference type="InterPro" id="IPR052155">
    <property type="entry name" value="Biofilm_reg_signaling"/>
</dbReference>
<dbReference type="InterPro" id="IPR035965">
    <property type="entry name" value="PAS-like_dom_sf"/>
</dbReference>
<dbReference type="EMBL" id="LQCK02000003">
    <property type="protein sequence ID" value="KZB96321.1"/>
    <property type="molecule type" value="Genomic_DNA"/>
</dbReference>
<dbReference type="Proteomes" id="UP000078460">
    <property type="component" value="Unassembled WGS sequence"/>
</dbReference>
<dbReference type="Pfam" id="PF00990">
    <property type="entry name" value="GGDEF"/>
    <property type="match status" value="1"/>
</dbReference>
<feature type="domain" description="PAC" evidence="2">
    <location>
        <begin position="301"/>
        <end position="354"/>
    </location>
</feature>
<dbReference type="Pfam" id="PF08448">
    <property type="entry name" value="PAS_4"/>
    <property type="match status" value="1"/>
</dbReference>
<feature type="transmembrane region" description="Helical" evidence="1">
    <location>
        <begin position="158"/>
        <end position="179"/>
    </location>
</feature>
<evidence type="ECO:0000259" key="4">
    <source>
        <dbReference type="PROSITE" id="PS50887"/>
    </source>
</evidence>
<dbReference type="OrthoDB" id="9814202at2"/>
<reference evidence="5" key="1">
    <citation type="submission" date="2016-03" db="EMBL/GenBank/DDBJ databases">
        <title>Sphingomonas melonis TY, whole genome shotgun sequencing.</title>
        <authorList>
            <person name="Wang H."/>
            <person name="Zhu P."/>
        </authorList>
    </citation>
    <scope>NUCLEOTIDE SEQUENCE [LARGE SCALE GENOMIC DNA]</scope>
    <source>
        <strain evidence="5">TY</strain>
    </source>
</reference>
<dbReference type="InterPro" id="IPR029787">
    <property type="entry name" value="Nucleotide_cyclase"/>
</dbReference>
<dbReference type="CDD" id="cd01949">
    <property type="entry name" value="GGDEF"/>
    <property type="match status" value="1"/>
</dbReference>
<feature type="transmembrane region" description="Helical" evidence="1">
    <location>
        <begin position="136"/>
        <end position="153"/>
    </location>
</feature>
<dbReference type="InterPro" id="IPR000014">
    <property type="entry name" value="PAS"/>
</dbReference>
<organism evidence="5 6">
    <name type="scientific">Sphingomonas melonis TY</name>
    <dbReference type="NCBI Taxonomy" id="621456"/>
    <lineage>
        <taxon>Bacteria</taxon>
        <taxon>Pseudomonadati</taxon>
        <taxon>Pseudomonadota</taxon>
        <taxon>Alphaproteobacteria</taxon>
        <taxon>Sphingomonadales</taxon>
        <taxon>Sphingomonadaceae</taxon>
        <taxon>Sphingomonas</taxon>
    </lineage>
</organism>
<evidence type="ECO:0000313" key="6">
    <source>
        <dbReference type="Proteomes" id="UP000078460"/>
    </source>
</evidence>
<dbReference type="Gene3D" id="3.20.20.450">
    <property type="entry name" value="EAL domain"/>
    <property type="match status" value="1"/>
</dbReference>
<dbReference type="GeneID" id="93797855"/>
<evidence type="ECO:0000259" key="2">
    <source>
        <dbReference type="PROSITE" id="PS50113"/>
    </source>
</evidence>
<dbReference type="PANTHER" id="PTHR44757:SF2">
    <property type="entry name" value="BIOFILM ARCHITECTURE MAINTENANCE PROTEIN MBAA"/>
    <property type="match status" value="1"/>
</dbReference>
<feature type="domain" description="EAL" evidence="3">
    <location>
        <begin position="528"/>
        <end position="779"/>
    </location>
</feature>
<dbReference type="InterPro" id="IPR043128">
    <property type="entry name" value="Rev_trsase/Diguanyl_cyclase"/>
</dbReference>
<evidence type="ECO:0000259" key="3">
    <source>
        <dbReference type="PROSITE" id="PS50883"/>
    </source>
</evidence>
<dbReference type="AlphaFoldDB" id="A0A175Y6S9"/>
<dbReference type="InterPro" id="IPR000160">
    <property type="entry name" value="GGDEF_dom"/>
</dbReference>
<gene>
    <name evidence="5" type="ORF">AVM11_12915</name>
</gene>
<proteinExistence type="predicted"/>
<accession>A0A175Y6S9</accession>
<dbReference type="SMART" id="SM00052">
    <property type="entry name" value="EAL"/>
    <property type="match status" value="1"/>
</dbReference>
<keyword evidence="6" id="KW-1185">Reference proteome</keyword>
<dbReference type="InterPro" id="IPR001633">
    <property type="entry name" value="EAL_dom"/>
</dbReference>
<dbReference type="SUPFAM" id="SSF141868">
    <property type="entry name" value="EAL domain-like"/>
    <property type="match status" value="1"/>
</dbReference>
<dbReference type="Gene3D" id="3.30.450.20">
    <property type="entry name" value="PAS domain"/>
    <property type="match status" value="1"/>
</dbReference>
<dbReference type="NCBIfam" id="TIGR00229">
    <property type="entry name" value="sensory_box"/>
    <property type="match status" value="1"/>
</dbReference>
<dbReference type="RefSeq" id="WP_017979606.1">
    <property type="nucleotide sequence ID" value="NZ_LQCK02000003.1"/>
</dbReference>
<feature type="domain" description="GGDEF" evidence="4">
    <location>
        <begin position="386"/>
        <end position="519"/>
    </location>
</feature>
<keyword evidence="1" id="KW-1133">Transmembrane helix</keyword>
<dbReference type="SUPFAM" id="SSF55785">
    <property type="entry name" value="PYP-like sensor domain (PAS domain)"/>
    <property type="match status" value="1"/>
</dbReference>
<sequence length="785" mass="84992">MTVAPLQTLDSETIGFAQLLGLTDGADAAQWARIRSKQLDAGRHLALFLLAANLIGAALVVPLFAGNEPLTYLIGWAALVGIVAVAVAIRRLSTHHRDGGYASARDVRTTLWEGVALAVVWAVPVFAFRVDPGSHGTYALWMILALLMTAGAMAMAPLALATIAFLGGLGAAVSLGIALDGSPTGAAATALFTVMLIVICLHRARALVVIRAVQIALAERNDTVSLLLREFEETAADWLWETDAGKQIVKASPRFAYACGLDPIAINGQSFLRVLAGPAWDTGHFSDALRELAAKMKARESFRDLRIPVEVNGEQRWWQVSASPRFDEKGSFCGFRGVGSDVTEQCMSADRIARMARFDTLTGLPNRLMINETLVQAMAEAERNGQRCSFMMIDLDRFKAVNDTLGHPIGDRLLARVSARLAQLMDASTVCGRLGGDEFAVVVRDATRIDAVEALARRIIDTLSQPYEIDAHTLYIGASVGLAIGPRDGRTAEMLIRSADLALYRAKDAGRGVYHAYEPELHVQAEERRVLEMALRQAVERNELHLQYQPVVDAGNGRLTGFEALLRWRHPELGLISPEKFVPLAEESRLIGPIGEWVVRTACAEAAQWPSTVRIAVNVSPDQLQNPQFVAVVASALANSRLPPERLELEVTESVFLHEGLGTTKVLDQLLSLGIRLSLDDFGTGYSSLGYLSRTRFSSIKIDRSFVQGASSGVKEAVAIIRAVVALAQSLGMATTAEGVETEEEHRLVQELGCTKVQGFFFSRPLSVEDARALVARSWNASAAA</sequence>
<dbReference type="PROSITE" id="PS50887">
    <property type="entry name" value="GGDEF"/>
    <property type="match status" value="1"/>
</dbReference>
<dbReference type="PROSITE" id="PS50113">
    <property type="entry name" value="PAC"/>
    <property type="match status" value="1"/>
</dbReference>